<name>A0A848LY41_9BACT</name>
<reference evidence="1 2" key="1">
    <citation type="submission" date="2020-04" db="EMBL/GenBank/DDBJ databases">
        <title>Draft genome of Pyxidicoccus fallax type strain.</title>
        <authorList>
            <person name="Whitworth D.E."/>
        </authorList>
    </citation>
    <scope>NUCLEOTIDE SEQUENCE [LARGE SCALE GENOMIC DNA]</scope>
    <source>
        <strain evidence="1 2">DSM 14698</strain>
    </source>
</reference>
<dbReference type="Proteomes" id="UP000518300">
    <property type="component" value="Unassembled WGS sequence"/>
</dbReference>
<dbReference type="AlphaFoldDB" id="A0A848LY41"/>
<organism evidence="1 2">
    <name type="scientific">Pyxidicoccus fallax</name>
    <dbReference type="NCBI Taxonomy" id="394095"/>
    <lineage>
        <taxon>Bacteria</taxon>
        <taxon>Pseudomonadati</taxon>
        <taxon>Myxococcota</taxon>
        <taxon>Myxococcia</taxon>
        <taxon>Myxococcales</taxon>
        <taxon>Cystobacterineae</taxon>
        <taxon>Myxococcaceae</taxon>
        <taxon>Pyxidicoccus</taxon>
    </lineage>
</organism>
<evidence type="ECO:0000313" key="2">
    <source>
        <dbReference type="Proteomes" id="UP000518300"/>
    </source>
</evidence>
<sequence length="480" mass="54116">MQWHHCTANHWSRLEVAPATCPEPACAQAIDRSFDDVELKPWHSYGAVDPTPHDVSAFSAGMTFDTAANADYLQNKTKPDHAGDLDAYKKVLGKVGAINSIMRIASDAMEEYFDLLYAMSTADIDACLDLARKGSVYFEGIPRDLQCLLLRRMAGTVKTDLGFVEEDVDIEFRSRDKLGGFFVVRASNYDEIKEAVEKLGTSLEMDNEELAEVMTAETAQDVRDTLDDHAWSKRDYPDVFKNRVELFFRTHSMLIRALEPARRRAAGPINAIAQALWRKGLIDSEDILAKEGDYALMSHSGASAKTATVEGDEGKELRKTKARNILVKLLEETKTGTKSRKHDRSDDYDLKVLARGIMAWLDAFRDSADRKNYKKVDVIEVDKKVPKNKKDPTPIDVTVKKVKTYFVKVNSKQYYQGTFVQAGKKSRYDAPAKKDRSMQGVVRLYLRTEGPELDAEVEEQTENLKNLFLGLLIADHGRWA</sequence>
<accession>A0A848LY41</accession>
<dbReference type="EMBL" id="JABBJJ010000436">
    <property type="protein sequence ID" value="NMO22541.1"/>
    <property type="molecule type" value="Genomic_DNA"/>
</dbReference>
<comment type="caution">
    <text evidence="1">The sequence shown here is derived from an EMBL/GenBank/DDBJ whole genome shotgun (WGS) entry which is preliminary data.</text>
</comment>
<proteinExistence type="predicted"/>
<keyword evidence="2" id="KW-1185">Reference proteome</keyword>
<gene>
    <name evidence="1" type="ORF">HG543_47940</name>
</gene>
<evidence type="ECO:0000313" key="1">
    <source>
        <dbReference type="EMBL" id="NMO22541.1"/>
    </source>
</evidence>
<protein>
    <submittedName>
        <fullName evidence="1">Uncharacterized protein</fullName>
    </submittedName>
</protein>
<dbReference type="RefSeq" id="WP_169351674.1">
    <property type="nucleotide sequence ID" value="NZ_JABBJJ010000436.1"/>
</dbReference>